<keyword evidence="1" id="KW-0863">Zinc-finger</keyword>
<dbReference type="Gene3D" id="3.30.40.10">
    <property type="entry name" value="Zinc/RING finger domain, C3HC4 (zinc finger)"/>
    <property type="match status" value="1"/>
</dbReference>
<dbReference type="InterPro" id="IPR013083">
    <property type="entry name" value="Znf_RING/FYVE/PHD"/>
</dbReference>
<dbReference type="InterPro" id="IPR001841">
    <property type="entry name" value="Znf_RING"/>
</dbReference>
<dbReference type="HOGENOM" id="CLU_1817041_0_0_1"/>
<dbReference type="OrthoDB" id="6105938at2759"/>
<sequence>MPSSFILECNAIAAGDMVDDTDILKQNFILRVKKLTERSSSMRVEFSSPAQEASMFRSVDPQTTAKDNAAAGLEDSLKCSLCWETLCNPVILPTWGHTFCAGCATQFPQACILCRTPRNGLQGLRDYTLDDVIQKVQMYFGF</sequence>
<keyword evidence="4" id="KW-1185">Reference proteome</keyword>
<name>A0A0C9VE73_SPHS4</name>
<dbReference type="Proteomes" id="UP000054279">
    <property type="component" value="Unassembled WGS sequence"/>
</dbReference>
<feature type="domain" description="RING-type" evidence="2">
    <location>
        <begin position="79"/>
        <end position="115"/>
    </location>
</feature>
<protein>
    <submittedName>
        <fullName evidence="3">Unplaced genomic scaffold SPHSTscaffold_37, whole genome shotgun sequence</fullName>
    </submittedName>
</protein>
<accession>A0A0C9VE73</accession>
<keyword evidence="1" id="KW-0862">Zinc</keyword>
<proteinExistence type="predicted"/>
<dbReference type="EMBL" id="KN837112">
    <property type="protein sequence ID" value="KIJ45339.1"/>
    <property type="molecule type" value="Genomic_DNA"/>
</dbReference>
<dbReference type="AlphaFoldDB" id="A0A0C9VE73"/>
<reference evidence="3 4" key="1">
    <citation type="submission" date="2014-06" db="EMBL/GenBank/DDBJ databases">
        <title>Evolutionary Origins and Diversification of the Mycorrhizal Mutualists.</title>
        <authorList>
            <consortium name="DOE Joint Genome Institute"/>
            <consortium name="Mycorrhizal Genomics Consortium"/>
            <person name="Kohler A."/>
            <person name="Kuo A."/>
            <person name="Nagy L.G."/>
            <person name="Floudas D."/>
            <person name="Copeland A."/>
            <person name="Barry K.W."/>
            <person name="Cichocki N."/>
            <person name="Veneault-Fourrey C."/>
            <person name="LaButti K."/>
            <person name="Lindquist E.A."/>
            <person name="Lipzen A."/>
            <person name="Lundell T."/>
            <person name="Morin E."/>
            <person name="Murat C."/>
            <person name="Riley R."/>
            <person name="Ohm R."/>
            <person name="Sun H."/>
            <person name="Tunlid A."/>
            <person name="Henrissat B."/>
            <person name="Grigoriev I.V."/>
            <person name="Hibbett D.S."/>
            <person name="Martin F."/>
        </authorList>
    </citation>
    <scope>NUCLEOTIDE SEQUENCE [LARGE SCALE GENOMIC DNA]</scope>
    <source>
        <strain evidence="3 4">SS14</strain>
    </source>
</reference>
<dbReference type="Pfam" id="PF13920">
    <property type="entry name" value="zf-C3HC4_3"/>
    <property type="match status" value="1"/>
</dbReference>
<evidence type="ECO:0000256" key="1">
    <source>
        <dbReference type="PROSITE-ProRule" id="PRU00175"/>
    </source>
</evidence>
<keyword evidence="1" id="KW-0479">Metal-binding</keyword>
<evidence type="ECO:0000313" key="3">
    <source>
        <dbReference type="EMBL" id="KIJ45339.1"/>
    </source>
</evidence>
<evidence type="ECO:0000259" key="2">
    <source>
        <dbReference type="PROSITE" id="PS50089"/>
    </source>
</evidence>
<gene>
    <name evidence="3" type="ORF">M422DRAFT_251111</name>
</gene>
<dbReference type="PROSITE" id="PS50089">
    <property type="entry name" value="ZF_RING_2"/>
    <property type="match status" value="1"/>
</dbReference>
<evidence type="ECO:0000313" key="4">
    <source>
        <dbReference type="Proteomes" id="UP000054279"/>
    </source>
</evidence>
<dbReference type="SUPFAM" id="SSF57850">
    <property type="entry name" value="RING/U-box"/>
    <property type="match status" value="1"/>
</dbReference>
<organism evidence="3 4">
    <name type="scientific">Sphaerobolus stellatus (strain SS14)</name>
    <dbReference type="NCBI Taxonomy" id="990650"/>
    <lineage>
        <taxon>Eukaryota</taxon>
        <taxon>Fungi</taxon>
        <taxon>Dikarya</taxon>
        <taxon>Basidiomycota</taxon>
        <taxon>Agaricomycotina</taxon>
        <taxon>Agaricomycetes</taxon>
        <taxon>Phallomycetidae</taxon>
        <taxon>Geastrales</taxon>
        <taxon>Sphaerobolaceae</taxon>
        <taxon>Sphaerobolus</taxon>
    </lineage>
</organism>
<dbReference type="GO" id="GO:0008270">
    <property type="term" value="F:zinc ion binding"/>
    <property type="evidence" value="ECO:0007669"/>
    <property type="project" value="UniProtKB-KW"/>
</dbReference>